<reference evidence="1" key="1">
    <citation type="submission" date="2019-08" db="EMBL/GenBank/DDBJ databases">
        <authorList>
            <person name="Kucharzyk K."/>
            <person name="Murdoch R.W."/>
            <person name="Higgins S."/>
            <person name="Loffler F."/>
        </authorList>
    </citation>
    <scope>NUCLEOTIDE SEQUENCE</scope>
</reference>
<protein>
    <recommendedName>
        <fullName evidence="2">Low-specificity L-threonine aldolase</fullName>
    </recommendedName>
</protein>
<name>A0A645FEJ4_9ZZZZ</name>
<sequence length="77" mass="9010">MVQEGYAFLTHSPSNQIFPILPNSIIEELQEKYLFYVWQKIDENNSAIRLVTSWATKEEAVKSFIEDLKGLKIHKQI</sequence>
<evidence type="ECO:0008006" key="2">
    <source>
        <dbReference type="Google" id="ProtNLM"/>
    </source>
</evidence>
<proteinExistence type="predicted"/>
<gene>
    <name evidence="1" type="ORF">SDC9_159326</name>
</gene>
<accession>A0A645FEJ4</accession>
<comment type="caution">
    <text evidence="1">The sequence shown here is derived from an EMBL/GenBank/DDBJ whole genome shotgun (WGS) entry which is preliminary data.</text>
</comment>
<dbReference type="AlphaFoldDB" id="A0A645FEJ4"/>
<organism evidence="1">
    <name type="scientific">bioreactor metagenome</name>
    <dbReference type="NCBI Taxonomy" id="1076179"/>
    <lineage>
        <taxon>unclassified sequences</taxon>
        <taxon>metagenomes</taxon>
        <taxon>ecological metagenomes</taxon>
    </lineage>
</organism>
<dbReference type="Gene3D" id="3.90.1150.10">
    <property type="entry name" value="Aspartate Aminotransferase, domain 1"/>
    <property type="match status" value="1"/>
</dbReference>
<dbReference type="InterPro" id="IPR015424">
    <property type="entry name" value="PyrdxlP-dep_Trfase"/>
</dbReference>
<dbReference type="InterPro" id="IPR015422">
    <property type="entry name" value="PyrdxlP-dep_Trfase_small"/>
</dbReference>
<dbReference type="EMBL" id="VSSQ01058290">
    <property type="protein sequence ID" value="MPN12016.1"/>
    <property type="molecule type" value="Genomic_DNA"/>
</dbReference>
<dbReference type="SUPFAM" id="SSF53383">
    <property type="entry name" value="PLP-dependent transferases"/>
    <property type="match status" value="1"/>
</dbReference>
<evidence type="ECO:0000313" key="1">
    <source>
        <dbReference type="EMBL" id="MPN12016.1"/>
    </source>
</evidence>